<feature type="transmembrane region" description="Helical" evidence="11">
    <location>
        <begin position="84"/>
        <end position="102"/>
    </location>
</feature>
<evidence type="ECO:0000256" key="11">
    <source>
        <dbReference type="RuleBase" id="RU201114"/>
    </source>
</evidence>
<proteinExistence type="inferred from homology"/>
<protein>
    <recommendedName>
        <fullName evidence="12">G-protein coupled receptors family 1 profile domain-containing protein</fullName>
    </recommendedName>
</protein>
<evidence type="ECO:0000259" key="12">
    <source>
        <dbReference type="PROSITE" id="PS50262"/>
    </source>
</evidence>
<sequence length="189" mass="21428">MFGWPNPKTVSQSANSTLVCQFTAVIPMSYLVYFSFFFCTLTPLLVMTFLYICVFYTIRGSLKDKPGNNAQKQTEIYLKKEKQLARSLSLVLALFAVCWIPLNIMNCMTYFGKEEDVPRAAIYVGILLTHVNSTVNPIVYGFKIQKIRTGYVAIWKWCFARAPSNQVSHKSPVTDSSPCNDFTTVTNNE</sequence>
<dbReference type="GO" id="GO:0045202">
    <property type="term" value="C:synapse"/>
    <property type="evidence" value="ECO:0007669"/>
    <property type="project" value="TreeGrafter"/>
</dbReference>
<comment type="similarity">
    <text evidence="11">Belongs to the G-protein coupled receptor 1 family.</text>
</comment>
<evidence type="ECO:0000313" key="13">
    <source>
        <dbReference type="Ensembl" id="ENSSFAP00005054338.1"/>
    </source>
</evidence>
<keyword evidence="2 11" id="KW-1003">Cell membrane</keyword>
<evidence type="ECO:0000256" key="6">
    <source>
        <dbReference type="ARBA" id="ARBA00023136"/>
    </source>
</evidence>
<keyword evidence="4 11" id="KW-1133">Transmembrane helix</keyword>
<keyword evidence="6 11" id="KW-0472">Membrane</keyword>
<dbReference type="GO" id="GO:0001609">
    <property type="term" value="F:G protein-coupled adenosine receptor activity"/>
    <property type="evidence" value="ECO:0007669"/>
    <property type="project" value="UniProtKB-UniRule"/>
</dbReference>
<dbReference type="AlphaFoldDB" id="A0A672JJ68"/>
<reference evidence="13" key="1">
    <citation type="submission" date="2019-06" db="EMBL/GenBank/DDBJ databases">
        <authorList>
            <consortium name="Wellcome Sanger Institute Data Sharing"/>
        </authorList>
    </citation>
    <scope>NUCLEOTIDE SEQUENCE [LARGE SCALE GENOMIC DNA]</scope>
</reference>
<dbReference type="InterPro" id="IPR017452">
    <property type="entry name" value="GPCR_Rhodpsn_7TM"/>
</dbReference>
<dbReference type="InterPro" id="IPR001634">
    <property type="entry name" value="Adenosn_rcpt"/>
</dbReference>
<evidence type="ECO:0000256" key="7">
    <source>
        <dbReference type="ARBA" id="ARBA00023157"/>
    </source>
</evidence>
<comment type="subcellular location">
    <subcellularLocation>
        <location evidence="1 11">Cell membrane</location>
        <topology evidence="1 11">Multi-pass membrane protein</topology>
    </subcellularLocation>
</comment>
<keyword evidence="9 11" id="KW-0325">Glycoprotein</keyword>
<dbReference type="InterPro" id="IPR000276">
    <property type="entry name" value="GPCR_Rhodpsn"/>
</dbReference>
<accession>A0A672JJ68</accession>
<evidence type="ECO:0000256" key="4">
    <source>
        <dbReference type="ARBA" id="ARBA00022989"/>
    </source>
</evidence>
<reference evidence="13" key="3">
    <citation type="submission" date="2025-09" db="UniProtKB">
        <authorList>
            <consortium name="Ensembl"/>
        </authorList>
    </citation>
    <scope>IDENTIFICATION</scope>
</reference>
<keyword evidence="5 11" id="KW-0297">G-protein coupled receptor</keyword>
<dbReference type="InParanoid" id="A0A672JJ68"/>
<feature type="transmembrane region" description="Helical" evidence="11">
    <location>
        <begin position="122"/>
        <end position="142"/>
    </location>
</feature>
<dbReference type="OMA" id="WHENETF"/>
<dbReference type="SUPFAM" id="SSF81321">
    <property type="entry name" value="Family A G protein-coupled receptor-like"/>
    <property type="match status" value="1"/>
</dbReference>
<dbReference type="PRINTS" id="PR00237">
    <property type="entry name" value="GPCRRHODOPSN"/>
</dbReference>
<reference evidence="13" key="2">
    <citation type="submission" date="2025-08" db="UniProtKB">
        <authorList>
            <consortium name="Ensembl"/>
        </authorList>
    </citation>
    <scope>IDENTIFICATION</scope>
</reference>
<feature type="transmembrane region" description="Helical" evidence="11">
    <location>
        <begin position="31"/>
        <end position="58"/>
    </location>
</feature>
<keyword evidence="14" id="KW-1185">Reference proteome</keyword>
<evidence type="ECO:0000256" key="3">
    <source>
        <dbReference type="ARBA" id="ARBA00022692"/>
    </source>
</evidence>
<dbReference type="Gene3D" id="1.20.1070.10">
    <property type="entry name" value="Rhodopsin 7-helix transmembrane proteins"/>
    <property type="match status" value="1"/>
</dbReference>
<keyword evidence="10 11" id="KW-0807">Transducer</keyword>
<dbReference type="Proteomes" id="UP000472267">
    <property type="component" value="Chromosome 5"/>
</dbReference>
<keyword evidence="8 11" id="KW-0675">Receptor</keyword>
<dbReference type="PANTHER" id="PTHR24246:SF1">
    <property type="entry name" value="ADENOSINE RECEPTOR A1"/>
    <property type="match status" value="1"/>
</dbReference>
<keyword evidence="3 11" id="KW-0812">Transmembrane</keyword>
<name>A0A672JJ68_SALFA</name>
<keyword evidence="7 11" id="KW-1015">Disulfide bond</keyword>
<dbReference type="PROSITE" id="PS50262">
    <property type="entry name" value="G_PROTEIN_RECEP_F1_2"/>
    <property type="match status" value="1"/>
</dbReference>
<feature type="domain" description="G-protein coupled receptors family 1 profile" evidence="12">
    <location>
        <begin position="1"/>
        <end position="140"/>
    </location>
</feature>
<dbReference type="Ensembl" id="ENSSFAT00005056018.1">
    <property type="protein sequence ID" value="ENSSFAP00005054338.1"/>
    <property type="gene ID" value="ENSSFAG00005025875.1"/>
</dbReference>
<dbReference type="PRINTS" id="PR00424">
    <property type="entry name" value="ADENOSINER"/>
</dbReference>
<evidence type="ECO:0000256" key="2">
    <source>
        <dbReference type="ARBA" id="ARBA00022475"/>
    </source>
</evidence>
<evidence type="ECO:0000256" key="8">
    <source>
        <dbReference type="ARBA" id="ARBA00023170"/>
    </source>
</evidence>
<organism evidence="13 14">
    <name type="scientific">Salarias fasciatus</name>
    <name type="common">Jewelled blenny</name>
    <name type="synonym">Blennius fasciatus</name>
    <dbReference type="NCBI Taxonomy" id="181472"/>
    <lineage>
        <taxon>Eukaryota</taxon>
        <taxon>Metazoa</taxon>
        <taxon>Chordata</taxon>
        <taxon>Craniata</taxon>
        <taxon>Vertebrata</taxon>
        <taxon>Euteleostomi</taxon>
        <taxon>Actinopterygii</taxon>
        <taxon>Neopterygii</taxon>
        <taxon>Teleostei</taxon>
        <taxon>Neoteleostei</taxon>
        <taxon>Acanthomorphata</taxon>
        <taxon>Ovalentaria</taxon>
        <taxon>Blenniimorphae</taxon>
        <taxon>Blenniiformes</taxon>
        <taxon>Blennioidei</taxon>
        <taxon>Blenniidae</taxon>
        <taxon>Salariinae</taxon>
        <taxon>Salarias</taxon>
    </lineage>
</organism>
<evidence type="ECO:0000256" key="1">
    <source>
        <dbReference type="ARBA" id="ARBA00004651"/>
    </source>
</evidence>
<dbReference type="Pfam" id="PF00001">
    <property type="entry name" value="7tm_1"/>
    <property type="match status" value="1"/>
</dbReference>
<dbReference type="PANTHER" id="PTHR24246">
    <property type="entry name" value="OLFACTORY RECEPTOR AND ADENOSINE RECEPTOR"/>
    <property type="match status" value="1"/>
</dbReference>
<evidence type="ECO:0000256" key="9">
    <source>
        <dbReference type="ARBA" id="ARBA00023180"/>
    </source>
</evidence>
<evidence type="ECO:0000256" key="10">
    <source>
        <dbReference type="ARBA" id="ARBA00023224"/>
    </source>
</evidence>
<dbReference type="GO" id="GO:0005886">
    <property type="term" value="C:plasma membrane"/>
    <property type="evidence" value="ECO:0007669"/>
    <property type="project" value="UniProtKB-SubCell"/>
</dbReference>
<evidence type="ECO:0000313" key="14">
    <source>
        <dbReference type="Proteomes" id="UP000472267"/>
    </source>
</evidence>
<evidence type="ECO:0000256" key="5">
    <source>
        <dbReference type="ARBA" id="ARBA00023040"/>
    </source>
</evidence>
<dbReference type="GO" id="GO:0030425">
    <property type="term" value="C:dendrite"/>
    <property type="evidence" value="ECO:0007669"/>
    <property type="project" value="TreeGrafter"/>
</dbReference>